<dbReference type="OrthoDB" id="109974at2759"/>
<proteinExistence type="predicted"/>
<dbReference type="AlphaFoldDB" id="W2Z803"/>
<evidence type="ECO:0000313" key="2">
    <source>
        <dbReference type="Proteomes" id="UP000018948"/>
    </source>
</evidence>
<comment type="caution">
    <text evidence="1">The sequence shown here is derived from an EMBL/GenBank/DDBJ whole genome shotgun (WGS) entry which is preliminary data.</text>
</comment>
<gene>
    <name evidence="1" type="ORF">F442_10751</name>
</gene>
<dbReference type="PANTHER" id="PTHR40866:SF1">
    <property type="entry name" value="BED-TYPE DOMAIN-CONTAINING PROTEIN"/>
    <property type="match status" value="1"/>
</dbReference>
<sequence>MVSLLDVRALFDHVIKHYPGTDLCLSPTASLVKFPDFENGIVKLMAGKENTLTRGERAAVVKLQQTTDTVATNLQEEGGDGHQSLPRLR</sequence>
<dbReference type="EMBL" id="ANIY01002220">
    <property type="protein sequence ID" value="ETP42339.1"/>
    <property type="molecule type" value="Genomic_DNA"/>
</dbReference>
<accession>W2Z803</accession>
<reference evidence="1 2" key="1">
    <citation type="submission" date="2013-11" db="EMBL/GenBank/DDBJ databases">
        <title>The Genome Sequence of Phytophthora parasitica P10297.</title>
        <authorList>
            <consortium name="The Broad Institute Genomics Platform"/>
            <person name="Russ C."/>
            <person name="Tyler B."/>
            <person name="Panabieres F."/>
            <person name="Shan W."/>
            <person name="Tripathy S."/>
            <person name="Grunwald N."/>
            <person name="Machado M."/>
            <person name="Johnson C.S."/>
            <person name="Walker B."/>
            <person name="Young S.K."/>
            <person name="Zeng Q."/>
            <person name="Gargeya S."/>
            <person name="Fitzgerald M."/>
            <person name="Haas B."/>
            <person name="Abouelleil A."/>
            <person name="Allen A.W."/>
            <person name="Alvarado L."/>
            <person name="Arachchi H.M."/>
            <person name="Berlin A.M."/>
            <person name="Chapman S.B."/>
            <person name="Gainer-Dewar J."/>
            <person name="Goldberg J."/>
            <person name="Griggs A."/>
            <person name="Gujja S."/>
            <person name="Hansen M."/>
            <person name="Howarth C."/>
            <person name="Imamovic A."/>
            <person name="Ireland A."/>
            <person name="Larimer J."/>
            <person name="McCowan C."/>
            <person name="Murphy C."/>
            <person name="Pearson M."/>
            <person name="Poon T.W."/>
            <person name="Priest M."/>
            <person name="Roberts A."/>
            <person name="Saif S."/>
            <person name="Shea T."/>
            <person name="Sisk P."/>
            <person name="Sykes S."/>
            <person name="Wortman J."/>
            <person name="Nusbaum C."/>
            <person name="Birren B."/>
        </authorList>
    </citation>
    <scope>NUCLEOTIDE SEQUENCE [LARGE SCALE GENOMIC DNA]</scope>
    <source>
        <strain evidence="1 2">P10297</strain>
    </source>
</reference>
<dbReference type="Proteomes" id="UP000018948">
    <property type="component" value="Unassembled WGS sequence"/>
</dbReference>
<dbReference type="PANTHER" id="PTHR40866">
    <property type="entry name" value="BED-TYPE DOMAIN-CONTAINING PROTEIN"/>
    <property type="match status" value="1"/>
</dbReference>
<protein>
    <submittedName>
        <fullName evidence="1">Uncharacterized protein</fullName>
    </submittedName>
</protein>
<organism evidence="1 2">
    <name type="scientific">Phytophthora nicotianae P10297</name>
    <dbReference type="NCBI Taxonomy" id="1317064"/>
    <lineage>
        <taxon>Eukaryota</taxon>
        <taxon>Sar</taxon>
        <taxon>Stramenopiles</taxon>
        <taxon>Oomycota</taxon>
        <taxon>Peronosporomycetes</taxon>
        <taxon>Peronosporales</taxon>
        <taxon>Peronosporaceae</taxon>
        <taxon>Phytophthora</taxon>
    </lineage>
</organism>
<evidence type="ECO:0000313" key="1">
    <source>
        <dbReference type="EMBL" id="ETP42339.1"/>
    </source>
</evidence>
<name>W2Z803_PHYNI</name>